<dbReference type="Gene3D" id="3.40.50.720">
    <property type="entry name" value="NAD(P)-binding Rossmann-like Domain"/>
    <property type="match status" value="1"/>
</dbReference>
<evidence type="ECO:0000313" key="3">
    <source>
        <dbReference type="Proteomes" id="UP001206639"/>
    </source>
</evidence>
<dbReference type="PANTHER" id="PTHR48079:SF6">
    <property type="entry name" value="NAD(P)-BINDING DOMAIN-CONTAINING PROTEIN-RELATED"/>
    <property type="match status" value="1"/>
</dbReference>
<organism evidence="2 3">
    <name type="scientific">Mycobacterium deserti</name>
    <dbReference type="NCBI Taxonomy" id="2978347"/>
    <lineage>
        <taxon>Bacteria</taxon>
        <taxon>Bacillati</taxon>
        <taxon>Actinomycetota</taxon>
        <taxon>Actinomycetes</taxon>
        <taxon>Mycobacteriales</taxon>
        <taxon>Mycobacteriaceae</taxon>
        <taxon>Mycobacterium</taxon>
    </lineage>
</organism>
<reference evidence="3" key="1">
    <citation type="submission" date="2023-07" db="EMBL/GenBank/DDBJ databases">
        <authorList>
            <person name="Deng Y."/>
            <person name="Zhang Y.-Q."/>
        </authorList>
    </citation>
    <scope>NUCLEOTIDE SEQUENCE [LARGE SCALE GENOMIC DNA]</scope>
    <source>
        <strain evidence="3">CPCC 205710</strain>
    </source>
</reference>
<evidence type="ECO:0000259" key="1">
    <source>
        <dbReference type="SMART" id="SM00822"/>
    </source>
</evidence>
<protein>
    <submittedName>
        <fullName evidence="2">NAD-dependent epimerase/dehydratase family protein</fullName>
    </submittedName>
</protein>
<dbReference type="SMART" id="SM00822">
    <property type="entry name" value="PKS_KR"/>
    <property type="match status" value="1"/>
</dbReference>
<name>A0ABT2MHX0_9MYCO</name>
<dbReference type="RefSeq" id="WP_260995177.1">
    <property type="nucleotide sequence ID" value="NZ_JAODWD010000005.1"/>
</dbReference>
<accession>A0ABT2MHX0</accession>
<dbReference type="PANTHER" id="PTHR48079">
    <property type="entry name" value="PROTEIN YEEZ"/>
    <property type="match status" value="1"/>
</dbReference>
<comment type="caution">
    <text evidence="2">The sequence shown here is derived from an EMBL/GenBank/DDBJ whole genome shotgun (WGS) entry which is preliminary data.</text>
</comment>
<gene>
    <name evidence="2" type="ORF">N4S67_22265</name>
</gene>
<feature type="domain" description="Ketoreductase" evidence="1">
    <location>
        <begin position="3"/>
        <end position="161"/>
    </location>
</feature>
<dbReference type="InterPro" id="IPR057326">
    <property type="entry name" value="KR_dom"/>
</dbReference>
<keyword evidence="3" id="KW-1185">Reference proteome</keyword>
<sequence>MASKKLVIGASGFLGSHVAKQLVARGDDVRTLVRPTSSTRGIDGLAVEIRRGDIFDLESVRSAMRDCDVVYYCVVDARPWLLDPTPMWRTNVDGLRGVLDVAVEADLQRFVFTSSIGTIGRSTSGLADETTAHNWLDIGGEYIRSRVLGEEMVLRYSAEMGLPAVAMCVANTFGPGDWQPTPHGGLLSAAVRGKLPFYIDGYEAEVVGIEDAARAMVLAAERGRVGERYIVSERWMSTREIHQIGCEAVGVTPPRLRIPIRLLSAMSYPGSWLARLRGKDTKLTPLNIRLMNIMTPLDHSKAVRELGWDPSPTPEAIVAAAHFFREARRRCEEPL</sequence>
<dbReference type="InterPro" id="IPR036291">
    <property type="entry name" value="NAD(P)-bd_dom_sf"/>
</dbReference>
<dbReference type="InterPro" id="IPR051783">
    <property type="entry name" value="NAD(P)-dependent_oxidoreduct"/>
</dbReference>
<evidence type="ECO:0000313" key="2">
    <source>
        <dbReference type="EMBL" id="MCT7661134.1"/>
    </source>
</evidence>
<dbReference type="Pfam" id="PF01370">
    <property type="entry name" value="Epimerase"/>
    <property type="match status" value="1"/>
</dbReference>
<dbReference type="InterPro" id="IPR001509">
    <property type="entry name" value="Epimerase_deHydtase"/>
</dbReference>
<dbReference type="EMBL" id="JAODWD010000005">
    <property type="protein sequence ID" value="MCT7661134.1"/>
    <property type="molecule type" value="Genomic_DNA"/>
</dbReference>
<dbReference type="SUPFAM" id="SSF51735">
    <property type="entry name" value="NAD(P)-binding Rossmann-fold domains"/>
    <property type="match status" value="1"/>
</dbReference>
<proteinExistence type="predicted"/>
<dbReference type="Proteomes" id="UP001206639">
    <property type="component" value="Unassembled WGS sequence"/>
</dbReference>